<dbReference type="Pfam" id="PF00149">
    <property type="entry name" value="Metallophos"/>
    <property type="match status" value="1"/>
</dbReference>
<dbReference type="RefSeq" id="WP_135441096.1">
    <property type="nucleotide sequence ID" value="NZ_SRLE01000002.1"/>
</dbReference>
<dbReference type="GO" id="GO:0016787">
    <property type="term" value="F:hydrolase activity"/>
    <property type="evidence" value="ECO:0007669"/>
    <property type="project" value="InterPro"/>
</dbReference>
<accession>A0A4Z0M8N7</accession>
<dbReference type="InterPro" id="IPR051918">
    <property type="entry name" value="STPP_CPPED1"/>
</dbReference>
<dbReference type="InterPro" id="IPR004843">
    <property type="entry name" value="Calcineurin-like_PHP"/>
</dbReference>
<protein>
    <submittedName>
        <fullName evidence="2">Serine/threonine protein phosphatase</fullName>
    </submittedName>
</protein>
<dbReference type="AlphaFoldDB" id="A0A4Z0M8N7"/>
<dbReference type="InterPro" id="IPR029052">
    <property type="entry name" value="Metallo-depent_PP-like"/>
</dbReference>
<dbReference type="PANTHER" id="PTHR43143:SF1">
    <property type="entry name" value="SERINE_THREONINE-PROTEIN PHOSPHATASE CPPED1"/>
    <property type="match status" value="1"/>
</dbReference>
<keyword evidence="3" id="KW-1185">Reference proteome</keyword>
<dbReference type="EMBL" id="SRLE01000002">
    <property type="protein sequence ID" value="TGD75844.1"/>
    <property type="molecule type" value="Genomic_DNA"/>
</dbReference>
<evidence type="ECO:0000313" key="3">
    <source>
        <dbReference type="Proteomes" id="UP000298050"/>
    </source>
</evidence>
<dbReference type="InterPro" id="IPR006311">
    <property type="entry name" value="TAT_signal"/>
</dbReference>
<dbReference type="Gene3D" id="3.60.21.10">
    <property type="match status" value="1"/>
</dbReference>
<evidence type="ECO:0000259" key="1">
    <source>
        <dbReference type="Pfam" id="PF00149"/>
    </source>
</evidence>
<dbReference type="OrthoDB" id="9780884at2"/>
<comment type="caution">
    <text evidence="2">The sequence shown here is derived from an EMBL/GenBank/DDBJ whole genome shotgun (WGS) entry which is preliminary data.</text>
</comment>
<gene>
    <name evidence="2" type="ORF">E4634_02960</name>
</gene>
<proteinExistence type="predicted"/>
<feature type="domain" description="Calcineurin-like phosphoesterase" evidence="1">
    <location>
        <begin position="38"/>
        <end position="248"/>
    </location>
</feature>
<name>A0A4Z0M8N7_9GAMM</name>
<reference evidence="2 3" key="1">
    <citation type="submission" date="2019-04" db="EMBL/GenBank/DDBJ databases">
        <title>Taxonomy of novel Haliea sp. from mangrove soil of West Coast of India.</title>
        <authorList>
            <person name="Verma A."/>
            <person name="Kumar P."/>
            <person name="Krishnamurthi S."/>
        </authorList>
    </citation>
    <scope>NUCLEOTIDE SEQUENCE [LARGE SCALE GENOMIC DNA]</scope>
    <source>
        <strain evidence="2 3">SAOS-164</strain>
    </source>
</reference>
<organism evidence="2 3">
    <name type="scientific">Mangrovimicrobium sediminis</name>
    <dbReference type="NCBI Taxonomy" id="2562682"/>
    <lineage>
        <taxon>Bacteria</taxon>
        <taxon>Pseudomonadati</taxon>
        <taxon>Pseudomonadota</taxon>
        <taxon>Gammaproteobacteria</taxon>
        <taxon>Cellvibrionales</taxon>
        <taxon>Halieaceae</taxon>
        <taxon>Mangrovimicrobium</taxon>
    </lineage>
</organism>
<dbReference type="Proteomes" id="UP000298050">
    <property type="component" value="Unassembled WGS sequence"/>
</dbReference>
<dbReference type="PANTHER" id="PTHR43143">
    <property type="entry name" value="METALLOPHOSPHOESTERASE, CALCINEURIN SUPERFAMILY"/>
    <property type="match status" value="1"/>
</dbReference>
<dbReference type="SUPFAM" id="SSF56300">
    <property type="entry name" value="Metallo-dependent phosphatases"/>
    <property type="match status" value="1"/>
</dbReference>
<evidence type="ECO:0000313" key="2">
    <source>
        <dbReference type="EMBL" id="TGD75844.1"/>
    </source>
</evidence>
<dbReference type="PROSITE" id="PS51318">
    <property type="entry name" value="TAT"/>
    <property type="match status" value="1"/>
</dbReference>
<sequence length="329" mass="36343">MPASRRRFLRGAGGTLCAAALPAGVVRLAFADNTREISFACISDAHIQQIRGGQFVRNWDDQLRLAVAEINRLRPAPDFVLFGGDLAQLGKRAELDHGADILSGLHAPCRMVVGEHDYYLNMGEHWRELFGPSHYSFALKGVHFIVLNNILTSDNWSAQWPSAQRRMAEMACLENPNCDAFRLGNAQLDWLARELAPLANDTPLVLFTHAPLQQLYRPWNFWTEEAPVVHALLARFRQVEVFHGHVHQQGQQQLGNIRFTALPASAWAWPYAAPSVPTSTRGASHIPLMTLGADDPARAATGWELVNLHSGRAERQIVFPGTGPASVAG</sequence>